<dbReference type="SUPFAM" id="SSF140106">
    <property type="entry name" value="Calcyclin-binding protein-like"/>
    <property type="match status" value="1"/>
</dbReference>
<keyword evidence="5" id="KW-1185">Reference proteome</keyword>
<feature type="domain" description="Siah interacting protein N-terminal" evidence="1">
    <location>
        <begin position="7"/>
        <end position="43"/>
    </location>
</feature>
<dbReference type="EMBL" id="CAMAPF010000056">
    <property type="protein sequence ID" value="CAH9086408.1"/>
    <property type="molecule type" value="Genomic_DNA"/>
</dbReference>
<evidence type="ECO:0000313" key="5">
    <source>
        <dbReference type="Proteomes" id="UP001152523"/>
    </source>
</evidence>
<dbReference type="EMBL" id="CAMAPF010001039">
    <property type="protein sequence ID" value="CAH9142283.1"/>
    <property type="molecule type" value="Genomic_DNA"/>
</dbReference>
<evidence type="ECO:0000313" key="2">
    <source>
        <dbReference type="EMBL" id="CAH9086408.1"/>
    </source>
</evidence>
<comment type="caution">
    <text evidence="3">The sequence shown here is derived from an EMBL/GenBank/DDBJ whole genome shotgun (WGS) entry which is preliminary data.</text>
</comment>
<accession>A0AAV0E653</accession>
<protein>
    <recommendedName>
        <fullName evidence="1">Siah interacting protein N-terminal domain-containing protein</fullName>
    </recommendedName>
</protein>
<dbReference type="AlphaFoldDB" id="A0AAV0E653"/>
<proteinExistence type="predicted"/>
<dbReference type="EMBL" id="CAMAPF010000573">
    <property type="protein sequence ID" value="CAH9117915.1"/>
    <property type="molecule type" value="Genomic_DNA"/>
</dbReference>
<organism evidence="3 5">
    <name type="scientific">Cuscuta epithymum</name>
    <dbReference type="NCBI Taxonomy" id="186058"/>
    <lineage>
        <taxon>Eukaryota</taxon>
        <taxon>Viridiplantae</taxon>
        <taxon>Streptophyta</taxon>
        <taxon>Embryophyta</taxon>
        <taxon>Tracheophyta</taxon>
        <taxon>Spermatophyta</taxon>
        <taxon>Magnoliopsida</taxon>
        <taxon>eudicotyledons</taxon>
        <taxon>Gunneridae</taxon>
        <taxon>Pentapetalae</taxon>
        <taxon>asterids</taxon>
        <taxon>lamiids</taxon>
        <taxon>Solanales</taxon>
        <taxon>Convolvulaceae</taxon>
        <taxon>Cuscuteae</taxon>
        <taxon>Cuscuta</taxon>
        <taxon>Cuscuta subgen. Cuscuta</taxon>
    </lineage>
</organism>
<dbReference type="Pfam" id="PF09032">
    <property type="entry name" value="Siah-Interact_N"/>
    <property type="match status" value="1"/>
</dbReference>
<dbReference type="InterPro" id="IPR015120">
    <property type="entry name" value="Siah-Interact_N"/>
</dbReference>
<evidence type="ECO:0000313" key="4">
    <source>
        <dbReference type="EMBL" id="CAH9142283.1"/>
    </source>
</evidence>
<gene>
    <name evidence="3" type="ORF">CEPIT_LOCUS22052</name>
    <name evidence="4" type="ORF">CEPIT_LOCUS39783</name>
    <name evidence="2" type="ORF">CEPIT_LOCUS9782</name>
</gene>
<reference evidence="3" key="1">
    <citation type="submission" date="2022-07" db="EMBL/GenBank/DDBJ databases">
        <authorList>
            <person name="Macas J."/>
            <person name="Novak P."/>
            <person name="Neumann P."/>
        </authorList>
    </citation>
    <scope>NUCLEOTIDE SEQUENCE</scope>
</reference>
<evidence type="ECO:0000259" key="1">
    <source>
        <dbReference type="Pfam" id="PF09032"/>
    </source>
</evidence>
<dbReference type="Proteomes" id="UP001152523">
    <property type="component" value="Unassembled WGS sequence"/>
</dbReference>
<dbReference type="InterPro" id="IPR037201">
    <property type="entry name" value="CacyBP_N"/>
</dbReference>
<sequence length="51" mass="5890">MAESDRAKELALELDELKPLHRIATRPRVLSLIASEIRNIEKRSNDDKIHP</sequence>
<evidence type="ECO:0000313" key="3">
    <source>
        <dbReference type="EMBL" id="CAH9117915.1"/>
    </source>
</evidence>
<name>A0AAV0E653_9ASTE</name>